<sequence length="247" mass="28363">MISLGCFGVISAIVLLLAFFSAVRLKFMSSPERFPFKSAVVVVAHPDDETMFFLPTMKWLKKLGIEISVLCCTTGDYDGLGGTRKKEFEKVCNFLGARNFILDEPRLRDGWEMWDADVTAEVLQKRYFERAALTDSAIITFDSRGVSGHPTHRSVHAGVEAWRARFAKEKTVKVFNLQTVNIFRKYLLPLDLLFMLMDSSRGLTIVNSEDPWALFRTMKIYHSQDVWFRKLFAVFSRYAYVNSLLEV</sequence>
<dbReference type="GO" id="GO:0016020">
    <property type="term" value="C:membrane"/>
    <property type="evidence" value="ECO:0007669"/>
    <property type="project" value="GOC"/>
</dbReference>
<dbReference type="EMBL" id="JABANO010021348">
    <property type="protein sequence ID" value="KAF4726961.1"/>
    <property type="molecule type" value="Genomic_DNA"/>
</dbReference>
<evidence type="ECO:0000313" key="3">
    <source>
        <dbReference type="EMBL" id="KAF4678164.1"/>
    </source>
</evidence>
<dbReference type="EC" id="3.5.1.89" evidence="2"/>
<gene>
    <name evidence="3" type="primary">GPI12_2</name>
    <name evidence="4" type="synonym">GPI12</name>
    <name evidence="3" type="ORF">FOZ60_016902</name>
    <name evidence="4" type="ORF">FOZ63_009965</name>
</gene>
<dbReference type="GO" id="GO:0000225">
    <property type="term" value="F:N-acetylglucosaminylphosphatidylinositol deacetylase activity"/>
    <property type="evidence" value="ECO:0007669"/>
    <property type="project" value="UniProtKB-EC"/>
</dbReference>
<dbReference type="PANTHER" id="PTHR12993">
    <property type="entry name" value="N-ACETYLGLUCOSAMINYL-PHOSPHATIDYLINOSITOL DE-N-ACETYLASE-RELATED"/>
    <property type="match status" value="1"/>
</dbReference>
<evidence type="ECO:0000313" key="6">
    <source>
        <dbReference type="Proteomes" id="UP000553632"/>
    </source>
</evidence>
<dbReference type="GO" id="GO:0006506">
    <property type="term" value="P:GPI anchor biosynthetic process"/>
    <property type="evidence" value="ECO:0007669"/>
    <property type="project" value="UniProtKB-UniPathway"/>
</dbReference>
<evidence type="ECO:0000256" key="2">
    <source>
        <dbReference type="ARBA" id="ARBA00012176"/>
    </source>
</evidence>
<dbReference type="InterPro" id="IPR024078">
    <property type="entry name" value="LmbE-like_dom_sf"/>
</dbReference>
<dbReference type="OMA" id="YVLESVN"/>
<organism evidence="3 5">
    <name type="scientific">Perkinsus olseni</name>
    <name type="common">Perkinsus atlanticus</name>
    <dbReference type="NCBI Taxonomy" id="32597"/>
    <lineage>
        <taxon>Eukaryota</taxon>
        <taxon>Sar</taxon>
        <taxon>Alveolata</taxon>
        <taxon>Perkinsozoa</taxon>
        <taxon>Perkinsea</taxon>
        <taxon>Perkinsida</taxon>
        <taxon>Perkinsidae</taxon>
        <taxon>Perkinsus</taxon>
    </lineage>
</organism>
<keyword evidence="6" id="KW-1185">Reference proteome</keyword>
<dbReference type="SUPFAM" id="SSF102588">
    <property type="entry name" value="LmbE-like"/>
    <property type="match status" value="1"/>
</dbReference>
<protein>
    <recommendedName>
        <fullName evidence="2">N-acetylglucosaminylphosphatidylinositol deacetylase</fullName>
        <ecNumber evidence="2">3.5.1.89</ecNumber>
    </recommendedName>
</protein>
<dbReference type="PANTHER" id="PTHR12993:SF11">
    <property type="entry name" value="N-ACETYLGLUCOSAMINYL-PHOSPHATIDYLINOSITOL DE-N-ACETYLASE"/>
    <property type="match status" value="1"/>
</dbReference>
<dbReference type="AlphaFoldDB" id="A0A7J6N3E3"/>
<reference evidence="5 6" key="1">
    <citation type="submission" date="2020-04" db="EMBL/GenBank/DDBJ databases">
        <title>Perkinsus olseni comparative genomics.</title>
        <authorList>
            <person name="Bogema D.R."/>
        </authorList>
    </citation>
    <scope>NUCLEOTIDE SEQUENCE [LARGE SCALE GENOMIC DNA]</scope>
    <source>
        <strain evidence="3">00978-12</strain>
        <strain evidence="4 6">ATCC PRA-207</strain>
    </source>
</reference>
<accession>A0A7J6N3E3</accession>
<dbReference type="UniPathway" id="UPA00196"/>
<dbReference type="Proteomes" id="UP000541610">
    <property type="component" value="Unassembled WGS sequence"/>
</dbReference>
<proteinExistence type="inferred from homology"/>
<dbReference type="InterPro" id="IPR003737">
    <property type="entry name" value="GlcNAc_PI_deacetylase-related"/>
</dbReference>
<dbReference type="EMBL" id="JABANP010000925">
    <property type="protein sequence ID" value="KAF4678164.1"/>
    <property type="molecule type" value="Genomic_DNA"/>
</dbReference>
<comment type="similarity">
    <text evidence="1">Belongs to the PIGL family.</text>
</comment>
<dbReference type="Gene3D" id="3.40.50.10320">
    <property type="entry name" value="LmbE-like"/>
    <property type="match status" value="1"/>
</dbReference>
<dbReference type="GO" id="GO:0005783">
    <property type="term" value="C:endoplasmic reticulum"/>
    <property type="evidence" value="ECO:0007669"/>
    <property type="project" value="TreeGrafter"/>
</dbReference>
<dbReference type="Proteomes" id="UP000553632">
    <property type="component" value="Unassembled WGS sequence"/>
</dbReference>
<evidence type="ECO:0000313" key="4">
    <source>
        <dbReference type="EMBL" id="KAF4726961.1"/>
    </source>
</evidence>
<dbReference type="Pfam" id="PF02585">
    <property type="entry name" value="PIG-L"/>
    <property type="match status" value="1"/>
</dbReference>
<dbReference type="OrthoDB" id="440160at2759"/>
<evidence type="ECO:0000313" key="5">
    <source>
        <dbReference type="Proteomes" id="UP000541610"/>
    </source>
</evidence>
<name>A0A7J6N3E3_PEROL</name>
<comment type="caution">
    <text evidence="3">The sequence shown here is derived from an EMBL/GenBank/DDBJ whole genome shotgun (WGS) entry which is preliminary data.</text>
</comment>
<evidence type="ECO:0000256" key="1">
    <source>
        <dbReference type="ARBA" id="ARBA00006066"/>
    </source>
</evidence>